<evidence type="ECO:0000313" key="17">
    <source>
        <dbReference type="EMBL" id="MBB6254425.1"/>
    </source>
</evidence>
<feature type="binding site" evidence="16">
    <location>
        <position position="70"/>
    </location>
    <ligand>
        <name>GTP</name>
        <dbReference type="ChEBI" id="CHEBI:37565"/>
    </ligand>
</feature>
<evidence type="ECO:0000256" key="14">
    <source>
        <dbReference type="PIRNR" id="PIRNR006135"/>
    </source>
</evidence>
<evidence type="ECO:0000256" key="11">
    <source>
        <dbReference type="ARBA" id="ARBA00022777"/>
    </source>
</evidence>
<evidence type="ECO:0000256" key="12">
    <source>
        <dbReference type="ARBA" id="ARBA00022840"/>
    </source>
</evidence>
<dbReference type="GO" id="GO:0043752">
    <property type="term" value="F:adenosylcobinamide kinase activity"/>
    <property type="evidence" value="ECO:0007669"/>
    <property type="project" value="UniProtKB-EC"/>
</dbReference>
<comment type="catalytic activity">
    <reaction evidence="3">
        <text>adenosylcob(III)inamide + GTP = adenosylcob(III)inamide phosphate + GDP + H(+)</text>
        <dbReference type="Rhea" id="RHEA:15765"/>
        <dbReference type="ChEBI" id="CHEBI:2480"/>
        <dbReference type="ChEBI" id="CHEBI:15378"/>
        <dbReference type="ChEBI" id="CHEBI:37565"/>
        <dbReference type="ChEBI" id="CHEBI:58189"/>
        <dbReference type="ChEBI" id="CHEBI:58502"/>
        <dbReference type="EC" id="2.7.1.156"/>
    </reaction>
</comment>
<dbReference type="Proteomes" id="UP000539175">
    <property type="component" value="Unassembled WGS sequence"/>
</dbReference>
<dbReference type="InterPro" id="IPR027417">
    <property type="entry name" value="P-loop_NTPase"/>
</dbReference>
<comment type="pathway">
    <text evidence="5 14">Cofactor biosynthesis; adenosylcobalamin biosynthesis; adenosylcobalamin from cob(II)yrinate a,c-diamide: step 6/7.</text>
</comment>
<protein>
    <recommendedName>
        <fullName evidence="14">Bifunctional adenosylcobalamin biosynthesis protein</fullName>
        <ecNumber evidence="14">2.7.1.156</ecNumber>
        <ecNumber evidence="14">2.7.7.62</ecNumber>
    </recommendedName>
</protein>
<comment type="catalytic activity">
    <reaction evidence="2 14">
        <text>adenosylcob(III)inamide phosphate + GTP + H(+) = adenosylcob(III)inamide-GDP + diphosphate</text>
        <dbReference type="Rhea" id="RHEA:22712"/>
        <dbReference type="ChEBI" id="CHEBI:15378"/>
        <dbReference type="ChEBI" id="CHEBI:33019"/>
        <dbReference type="ChEBI" id="CHEBI:37565"/>
        <dbReference type="ChEBI" id="CHEBI:58502"/>
        <dbReference type="ChEBI" id="CHEBI:60487"/>
        <dbReference type="EC" id="2.7.7.62"/>
    </reaction>
</comment>
<evidence type="ECO:0000256" key="3">
    <source>
        <dbReference type="ARBA" id="ARBA00001522"/>
    </source>
</evidence>
<dbReference type="PANTHER" id="PTHR34848:SF1">
    <property type="entry name" value="BIFUNCTIONAL ADENOSYLCOBALAMIN BIOSYNTHESIS PROTEIN COBU"/>
    <property type="match status" value="1"/>
</dbReference>
<keyword evidence="11 14" id="KW-0418">Kinase</keyword>
<dbReference type="GO" id="GO:0008820">
    <property type="term" value="F:cobinamide phosphate guanylyltransferase activity"/>
    <property type="evidence" value="ECO:0007669"/>
    <property type="project" value="UniProtKB-UniRule"/>
</dbReference>
<comment type="pathway">
    <text evidence="6 14">Cofactor biosynthesis; adenosylcobalamin biosynthesis; adenosylcobalamin from cob(II)yrinate a,c-diamide: step 5/7.</text>
</comment>
<keyword evidence="17" id="KW-0548">Nucleotidyltransferase</keyword>
<evidence type="ECO:0000256" key="1">
    <source>
        <dbReference type="ARBA" id="ARBA00000312"/>
    </source>
</evidence>
<evidence type="ECO:0000256" key="16">
    <source>
        <dbReference type="PIRSR" id="PIRSR006135-2"/>
    </source>
</evidence>
<feature type="binding site" evidence="16">
    <location>
        <begin position="17"/>
        <end position="24"/>
    </location>
    <ligand>
        <name>GTP</name>
        <dbReference type="ChEBI" id="CHEBI:37565"/>
    </ligand>
</feature>
<dbReference type="AlphaFoldDB" id="A0A7X0B4A6"/>
<feature type="binding site" evidence="16">
    <location>
        <position position="90"/>
    </location>
    <ligand>
        <name>GTP</name>
        <dbReference type="ChEBI" id="CHEBI:37565"/>
    </ligand>
</feature>
<evidence type="ECO:0000256" key="5">
    <source>
        <dbReference type="ARBA" id="ARBA00004692"/>
    </source>
</evidence>
<sequence length="175" mass="18577">MMTGDHVAVPGVTLVLGGARSGKSRFAEGLVTALPGPWTYIATAQAWDDEMRDRIRQHQADRVPGWSTVEAPLDLAAALVRHGQGPVLVDCLTLWLTNIMLADQDVPTALAGLEAALAARAGPIVLVGNEVGMGIVPENALARRFRDHAGRLHQRLAVLAAQVFLTVAGLPLKVK</sequence>
<comment type="catalytic activity">
    <reaction evidence="1 14">
        <text>adenosylcob(III)inamide + ATP = adenosylcob(III)inamide phosphate + ADP + H(+)</text>
        <dbReference type="Rhea" id="RHEA:15769"/>
        <dbReference type="ChEBI" id="CHEBI:2480"/>
        <dbReference type="ChEBI" id="CHEBI:15378"/>
        <dbReference type="ChEBI" id="CHEBI:30616"/>
        <dbReference type="ChEBI" id="CHEBI:58502"/>
        <dbReference type="ChEBI" id="CHEBI:456216"/>
        <dbReference type="EC" id="2.7.1.156"/>
    </reaction>
</comment>
<dbReference type="SUPFAM" id="SSF52540">
    <property type="entry name" value="P-loop containing nucleoside triphosphate hydrolases"/>
    <property type="match status" value="1"/>
</dbReference>
<keyword evidence="10 14" id="KW-0547">Nucleotide-binding</keyword>
<dbReference type="EC" id="2.7.1.156" evidence="14"/>
<evidence type="ECO:0000256" key="6">
    <source>
        <dbReference type="ARBA" id="ARBA00005159"/>
    </source>
</evidence>
<feature type="active site" description="GMP-histidine intermediate" evidence="15">
    <location>
        <position position="58"/>
    </location>
</feature>
<name>A0A7X0B4A6_9PROT</name>
<dbReference type="PIRSF" id="PIRSF006135">
    <property type="entry name" value="CobU"/>
    <property type="match status" value="1"/>
</dbReference>
<keyword evidence="12 14" id="KW-0067">ATP-binding</keyword>
<evidence type="ECO:0000256" key="15">
    <source>
        <dbReference type="PIRSR" id="PIRSR006135-1"/>
    </source>
</evidence>
<dbReference type="GO" id="GO:0005525">
    <property type="term" value="F:GTP binding"/>
    <property type="evidence" value="ECO:0007669"/>
    <property type="project" value="UniProtKB-UniRule"/>
</dbReference>
<feature type="binding site" evidence="16">
    <location>
        <begin position="42"/>
        <end position="44"/>
    </location>
    <ligand>
        <name>GTP</name>
        <dbReference type="ChEBI" id="CHEBI:37565"/>
    </ligand>
</feature>
<dbReference type="NCBIfam" id="NF004469">
    <property type="entry name" value="PRK05800.1"/>
    <property type="match status" value="1"/>
</dbReference>
<dbReference type="GO" id="GO:0009236">
    <property type="term" value="P:cobalamin biosynthetic process"/>
    <property type="evidence" value="ECO:0007669"/>
    <property type="project" value="UniProtKB-UniRule"/>
</dbReference>
<evidence type="ECO:0000256" key="10">
    <source>
        <dbReference type="ARBA" id="ARBA00022741"/>
    </source>
</evidence>
<evidence type="ECO:0000256" key="7">
    <source>
        <dbReference type="ARBA" id="ARBA00007490"/>
    </source>
</evidence>
<gene>
    <name evidence="17" type="ORF">FHS74_005014</name>
</gene>
<keyword evidence="9 14" id="KW-0808">Transferase</keyword>
<evidence type="ECO:0000256" key="13">
    <source>
        <dbReference type="ARBA" id="ARBA00023134"/>
    </source>
</evidence>
<keyword evidence="13 14" id="KW-0342">GTP-binding</keyword>
<reference evidence="17 18" key="1">
    <citation type="submission" date="2020-08" db="EMBL/GenBank/DDBJ databases">
        <title>Genomic Encyclopedia of Type Strains, Phase IV (KMG-IV): sequencing the most valuable type-strain genomes for metagenomic binning, comparative biology and taxonomic classification.</title>
        <authorList>
            <person name="Goeker M."/>
        </authorList>
    </citation>
    <scope>NUCLEOTIDE SEQUENCE [LARGE SCALE GENOMIC DNA]</scope>
    <source>
        <strain evidence="17 18">DSM 22198</strain>
    </source>
</reference>
<dbReference type="InterPro" id="IPR003203">
    <property type="entry name" value="CobU/CobP"/>
</dbReference>
<dbReference type="GO" id="GO:0005524">
    <property type="term" value="F:ATP binding"/>
    <property type="evidence" value="ECO:0007669"/>
    <property type="project" value="UniProtKB-UniRule"/>
</dbReference>
<evidence type="ECO:0000313" key="18">
    <source>
        <dbReference type="Proteomes" id="UP000539175"/>
    </source>
</evidence>
<dbReference type="PANTHER" id="PTHR34848">
    <property type="match status" value="1"/>
</dbReference>
<comment type="function">
    <text evidence="4 14">Catalyzes ATP-dependent phosphorylation of adenosylcobinamide and addition of GMP to adenosylcobinamide phosphate.</text>
</comment>
<dbReference type="EC" id="2.7.7.62" evidence="14"/>
<accession>A0A7X0B4A6</accession>
<evidence type="ECO:0000256" key="2">
    <source>
        <dbReference type="ARBA" id="ARBA00000711"/>
    </source>
</evidence>
<dbReference type="Pfam" id="PF02283">
    <property type="entry name" value="CobU"/>
    <property type="match status" value="1"/>
</dbReference>
<evidence type="ECO:0000256" key="4">
    <source>
        <dbReference type="ARBA" id="ARBA00003889"/>
    </source>
</evidence>
<evidence type="ECO:0000256" key="8">
    <source>
        <dbReference type="ARBA" id="ARBA00022573"/>
    </source>
</evidence>
<comment type="similarity">
    <text evidence="7 14">Belongs to the CobU/CobP family.</text>
</comment>
<dbReference type="Gene3D" id="3.40.50.300">
    <property type="entry name" value="P-loop containing nucleotide triphosphate hydrolases"/>
    <property type="match status" value="1"/>
</dbReference>
<organism evidence="17 18">
    <name type="scientific">Nitrospirillum iridis</name>
    <dbReference type="NCBI Taxonomy" id="765888"/>
    <lineage>
        <taxon>Bacteria</taxon>
        <taxon>Pseudomonadati</taxon>
        <taxon>Pseudomonadota</taxon>
        <taxon>Alphaproteobacteria</taxon>
        <taxon>Rhodospirillales</taxon>
        <taxon>Azospirillaceae</taxon>
        <taxon>Nitrospirillum</taxon>
    </lineage>
</organism>
<keyword evidence="18" id="KW-1185">Reference proteome</keyword>
<dbReference type="EMBL" id="JACIIZ010000017">
    <property type="protein sequence ID" value="MBB6254425.1"/>
    <property type="molecule type" value="Genomic_DNA"/>
</dbReference>
<comment type="caution">
    <text evidence="17">The sequence shown here is derived from an EMBL/GenBank/DDBJ whole genome shotgun (WGS) entry which is preliminary data.</text>
</comment>
<evidence type="ECO:0000256" key="9">
    <source>
        <dbReference type="ARBA" id="ARBA00022679"/>
    </source>
</evidence>
<keyword evidence="8 14" id="KW-0169">Cobalamin biosynthesis</keyword>
<dbReference type="CDD" id="cd00544">
    <property type="entry name" value="CobU"/>
    <property type="match status" value="1"/>
</dbReference>
<proteinExistence type="inferred from homology"/>
<dbReference type="UniPathway" id="UPA00148">
    <property type="reaction ID" value="UER00236"/>
</dbReference>